<evidence type="ECO:0000313" key="1">
    <source>
        <dbReference type="EMBL" id="PZO51126.1"/>
    </source>
</evidence>
<dbReference type="InterPro" id="IPR025132">
    <property type="entry name" value="DUF4058"/>
</dbReference>
<dbReference type="Proteomes" id="UP000249794">
    <property type="component" value="Unassembled WGS sequence"/>
</dbReference>
<proteinExistence type="predicted"/>
<dbReference type="Pfam" id="PF13267">
    <property type="entry name" value="DUF4058"/>
    <property type="match status" value="1"/>
</dbReference>
<name>A0A2W4X1R1_9CYAN</name>
<evidence type="ECO:0000313" key="2">
    <source>
        <dbReference type="Proteomes" id="UP000249794"/>
    </source>
</evidence>
<gene>
    <name evidence="1" type="ORF">DCF15_15140</name>
</gene>
<organism evidence="1 2">
    <name type="scientific">Phormidesmis priestleyi</name>
    <dbReference type="NCBI Taxonomy" id="268141"/>
    <lineage>
        <taxon>Bacteria</taxon>
        <taxon>Bacillati</taxon>
        <taxon>Cyanobacteriota</taxon>
        <taxon>Cyanophyceae</taxon>
        <taxon>Leptolyngbyales</taxon>
        <taxon>Leptolyngbyaceae</taxon>
        <taxon>Phormidesmis</taxon>
    </lineage>
</organism>
<dbReference type="AlphaFoldDB" id="A0A2W4X1R1"/>
<comment type="caution">
    <text evidence="1">The sequence shown here is derived from an EMBL/GenBank/DDBJ whole genome shotgun (WGS) entry which is preliminary data.</text>
</comment>
<dbReference type="EMBL" id="QBMP01000175">
    <property type="protein sequence ID" value="PZO51126.1"/>
    <property type="molecule type" value="Genomic_DNA"/>
</dbReference>
<reference evidence="2" key="1">
    <citation type="submission" date="2018-04" db="EMBL/GenBank/DDBJ databases">
        <authorList>
            <person name="Cornet L."/>
        </authorList>
    </citation>
    <scope>NUCLEOTIDE SEQUENCE [LARGE SCALE GENOMIC DNA]</scope>
</reference>
<sequence>MISSFSHFIEVIGAVDSNSTAPIELLSSANKKKGKDRDTYEAKRAAIFSSASHFIEIDLLGSQSPFTIIGTSNVGDYYVLVSRASRRPQADLYSFTLRDRLPEFLLPLKEPDEAIAVDLQSIFQEVCEQVSYDLRLDYT</sequence>
<protein>
    <submittedName>
        <fullName evidence="1">Uncharacterized protein</fullName>
    </submittedName>
</protein>
<accession>A0A2W4X1R1</accession>
<reference evidence="1 2" key="2">
    <citation type="submission" date="2018-06" db="EMBL/GenBank/DDBJ databases">
        <title>Metagenomic assembly of (sub)arctic Cyanobacteria and their associated microbiome from non-axenic cultures.</title>
        <authorList>
            <person name="Baurain D."/>
        </authorList>
    </citation>
    <scope>NUCLEOTIDE SEQUENCE [LARGE SCALE GENOMIC DNA]</scope>
    <source>
        <strain evidence="1">ULC027bin1</strain>
    </source>
</reference>